<evidence type="ECO:0000256" key="1">
    <source>
        <dbReference type="SAM" id="SignalP"/>
    </source>
</evidence>
<reference evidence="2 3" key="1">
    <citation type="submission" date="2019-09" db="EMBL/GenBank/DDBJ databases">
        <title>Genomes of Cryomorphaceae.</title>
        <authorList>
            <person name="Bowman J.P."/>
        </authorList>
    </citation>
    <scope>NUCLEOTIDE SEQUENCE [LARGE SCALE GENOMIC DNA]</scope>
    <source>
        <strain evidence="2 3">KCTC 52047</strain>
    </source>
</reference>
<keyword evidence="3" id="KW-1185">Reference proteome</keyword>
<feature type="signal peptide" evidence="1">
    <location>
        <begin position="1"/>
        <end position="22"/>
    </location>
</feature>
<dbReference type="AlphaFoldDB" id="A0A6N6MA71"/>
<name>A0A6N6MA71_9FLAO</name>
<protein>
    <recommendedName>
        <fullName evidence="4">Outer membrane beta-barrel protein</fullName>
    </recommendedName>
</protein>
<gene>
    <name evidence="2" type="ORF">F3059_00915</name>
</gene>
<evidence type="ECO:0008006" key="4">
    <source>
        <dbReference type="Google" id="ProtNLM"/>
    </source>
</evidence>
<evidence type="ECO:0000313" key="2">
    <source>
        <dbReference type="EMBL" id="KAB1066061.1"/>
    </source>
</evidence>
<dbReference type="Proteomes" id="UP000435357">
    <property type="component" value="Unassembled WGS sequence"/>
</dbReference>
<sequence>MKKILSLLFISAFVFLFSKLNAQSNNSLENKNREYTLKFPVSSLLGDVFSNSMGFSLGLETTGKKGWSFTQEAGYIFDVDYRDGLFFGSRLEDLNGIRLTSELRRYEHPDNFFPGSGFFASLEWDNFLLRGEELSEGKIVQSEVYRSGLTFNIGKKYLVRSGNSSSLTLDLLGGGGLGFGLDSSDSNYFPLLNFDVKLGFAMH</sequence>
<keyword evidence="1" id="KW-0732">Signal</keyword>
<accession>A0A6N6MA71</accession>
<evidence type="ECO:0000313" key="3">
    <source>
        <dbReference type="Proteomes" id="UP000435357"/>
    </source>
</evidence>
<dbReference type="RefSeq" id="WP_151166049.1">
    <property type="nucleotide sequence ID" value="NZ_WACR01000001.1"/>
</dbReference>
<feature type="chain" id="PRO_5026974754" description="Outer membrane beta-barrel protein" evidence="1">
    <location>
        <begin position="23"/>
        <end position="203"/>
    </location>
</feature>
<organism evidence="2 3">
    <name type="scientific">Salibacter halophilus</name>
    <dbReference type="NCBI Taxonomy" id="1803916"/>
    <lineage>
        <taxon>Bacteria</taxon>
        <taxon>Pseudomonadati</taxon>
        <taxon>Bacteroidota</taxon>
        <taxon>Flavobacteriia</taxon>
        <taxon>Flavobacteriales</taxon>
        <taxon>Salibacteraceae</taxon>
        <taxon>Salibacter</taxon>
    </lineage>
</organism>
<proteinExistence type="predicted"/>
<comment type="caution">
    <text evidence="2">The sequence shown here is derived from an EMBL/GenBank/DDBJ whole genome shotgun (WGS) entry which is preliminary data.</text>
</comment>
<dbReference type="EMBL" id="WACR01000001">
    <property type="protein sequence ID" value="KAB1066061.1"/>
    <property type="molecule type" value="Genomic_DNA"/>
</dbReference>
<dbReference type="OrthoDB" id="9806233at2"/>